<accession>A0A131XF18</accession>
<dbReference type="InterPro" id="IPR039697">
    <property type="entry name" value="Alcohol_dehydrogenase_Fe"/>
</dbReference>
<name>A0A131XF18_9ACAR</name>
<dbReference type="FunFam" id="1.20.1090.10:FF:000003">
    <property type="entry name" value="Probable hydroxyacid-oxoacid transhydrogenase, mitochondrial"/>
    <property type="match status" value="1"/>
</dbReference>
<dbReference type="GO" id="GO:0046872">
    <property type="term" value="F:metal ion binding"/>
    <property type="evidence" value="ECO:0007669"/>
    <property type="project" value="InterPro"/>
</dbReference>
<dbReference type="GO" id="GO:0005739">
    <property type="term" value="C:mitochondrion"/>
    <property type="evidence" value="ECO:0007669"/>
    <property type="project" value="UniProtKB-SubCell"/>
</dbReference>
<dbReference type="GO" id="GO:0004022">
    <property type="term" value="F:alcohol dehydrogenase (NAD+) activity"/>
    <property type="evidence" value="ECO:0007669"/>
    <property type="project" value="InterPro"/>
</dbReference>
<comment type="function">
    <text evidence="8">Catalyzes the cofactor-independent reversible oxidation of gamma-hydroxybutyrate (GHB) to succinic semialdehyde (SSA) coupled to reduction of 2-ketoglutarate (2-KG) to D-2-hydroxyglutarate (D-2-HG). L-3-hydroxybutyrate (L-3-OHB) is also a substrate for HOT when using 2-KG as hydrogen acceptor, resulting in the formation of D-2-HG.</text>
</comment>
<dbReference type="Pfam" id="PF25137">
    <property type="entry name" value="ADH_Fe_C"/>
    <property type="match status" value="1"/>
</dbReference>
<proteinExistence type="evidence at transcript level"/>
<dbReference type="SUPFAM" id="SSF56796">
    <property type="entry name" value="Dehydroquinate synthase-like"/>
    <property type="match status" value="1"/>
</dbReference>
<comment type="similarity">
    <text evidence="3">Belongs to the iron-containing alcohol dehydrogenase family. Hydroxyacid-oxoacid transhydrogenase subfamily.</text>
</comment>
<evidence type="ECO:0000256" key="6">
    <source>
        <dbReference type="ARBA" id="ARBA00023002"/>
    </source>
</evidence>
<dbReference type="InterPro" id="IPR056798">
    <property type="entry name" value="ADH_Fe_C"/>
</dbReference>
<dbReference type="InterPro" id="IPR042157">
    <property type="entry name" value="HOT"/>
</dbReference>
<dbReference type="PANTHER" id="PTHR11496:SF83">
    <property type="entry name" value="HYDROXYACID-OXOACID TRANSHYDROGENASE, MITOCHONDRIAL"/>
    <property type="match status" value="1"/>
</dbReference>
<organism evidence="13">
    <name type="scientific">Hyalomma excavatum</name>
    <dbReference type="NCBI Taxonomy" id="257692"/>
    <lineage>
        <taxon>Eukaryota</taxon>
        <taxon>Metazoa</taxon>
        <taxon>Ecdysozoa</taxon>
        <taxon>Arthropoda</taxon>
        <taxon>Chelicerata</taxon>
        <taxon>Arachnida</taxon>
        <taxon>Acari</taxon>
        <taxon>Parasitiformes</taxon>
        <taxon>Ixodida</taxon>
        <taxon>Ixodoidea</taxon>
        <taxon>Ixodidae</taxon>
        <taxon>Hyalomminae</taxon>
        <taxon>Hyalomma</taxon>
    </lineage>
</organism>
<evidence type="ECO:0000256" key="7">
    <source>
        <dbReference type="ARBA" id="ARBA00023128"/>
    </source>
</evidence>
<dbReference type="FunFam" id="3.40.50.1970:FF:000010">
    <property type="entry name" value="Probable hydroxyacid-oxoacid transhydrogenase, mitochondrial"/>
    <property type="match status" value="1"/>
</dbReference>
<sequence>MSNALRVVNLLQQVSRASCRCPAHAVVSSVQGARDSHHDHQVDLPKSDYAFEMACSNIRYGPGVTREVGMDMNNLGAKNVCVMTDPNLVNLPPVRDTLDSLHRHNVNYSLFSEVCIEPTDESFQKAIAFARSSEYDAFLAVGGGSTIDTCKAANLYSSNRDHDFLDFVNAPIGRGVPIPSNLKPLVAVPTTAGTGSETTGVAIFDYLPLRAKTGIAHRALKPTLGIVDPLHALHMPERVAAYSGFDVLCHALESYTAIPFNKRTPCPPNPIQRPAYQGSNPISDVWSLYALRIINKYFKRAVYDKGDMEARSHMHLASVYAGIGFGNAGVHLCHGMSYPIAGQVKDYKAAEYVTDHPIIPHGLSVVMTSPAVFEFTANMCPERHVEAVKALGGDVTNLKEADAGRALADVLRKYMQDMKVDNGLAALGYGSDDIPALVKGTLPQERVTRLSPRTHTEDDLTQLFEASMTVY</sequence>
<evidence type="ECO:0000256" key="5">
    <source>
        <dbReference type="ARBA" id="ARBA00022946"/>
    </source>
</evidence>
<dbReference type="EC" id="1.1.99.24" evidence="4"/>
<comment type="catalytic activity">
    <reaction evidence="9">
        <text>4-hydroxybutanoate + 2-oxoglutarate = (R)-2-hydroxyglutarate + succinate semialdehyde</text>
        <dbReference type="Rhea" id="RHEA:24734"/>
        <dbReference type="ChEBI" id="CHEBI:15801"/>
        <dbReference type="ChEBI" id="CHEBI:16724"/>
        <dbReference type="ChEBI" id="CHEBI:16810"/>
        <dbReference type="ChEBI" id="CHEBI:57706"/>
        <dbReference type="EC" id="1.1.99.24"/>
    </reaction>
</comment>
<reference evidence="13" key="1">
    <citation type="journal article" date="2017" name="Ticks Tick Borne Dis.">
        <title>An insight into the sialome of Hyalomma excavatum.</title>
        <authorList>
            <person name="Ribeiro J.M."/>
            <person name="Slovak M."/>
            <person name="Francischetti I.M."/>
        </authorList>
    </citation>
    <scope>NUCLEOTIDE SEQUENCE</scope>
    <source>
        <strain evidence="13">Samish</strain>
        <tissue evidence="13">Salivary glands</tissue>
    </source>
</reference>
<feature type="domain" description="Alcohol dehydrogenase iron-type/glycerol dehydrogenase GldA" evidence="11">
    <location>
        <begin position="57"/>
        <end position="229"/>
    </location>
</feature>
<dbReference type="Pfam" id="PF00465">
    <property type="entry name" value="Fe-ADH"/>
    <property type="match status" value="1"/>
</dbReference>
<evidence type="ECO:0000256" key="2">
    <source>
        <dbReference type="ARBA" id="ARBA00004173"/>
    </source>
</evidence>
<comment type="subcellular location">
    <subcellularLocation>
        <location evidence="2">Mitochondrion</location>
    </subcellularLocation>
</comment>
<evidence type="ECO:0000256" key="8">
    <source>
        <dbReference type="ARBA" id="ARBA00024921"/>
    </source>
</evidence>
<evidence type="ECO:0000259" key="11">
    <source>
        <dbReference type="Pfam" id="PF00465"/>
    </source>
</evidence>
<dbReference type="PANTHER" id="PTHR11496">
    <property type="entry name" value="ALCOHOL DEHYDROGENASE"/>
    <property type="match status" value="1"/>
</dbReference>
<evidence type="ECO:0000256" key="3">
    <source>
        <dbReference type="ARBA" id="ARBA00010005"/>
    </source>
</evidence>
<dbReference type="EMBL" id="GEFH01002992">
    <property type="protein sequence ID" value="JAP65589.1"/>
    <property type="molecule type" value="mRNA"/>
</dbReference>
<dbReference type="Gene3D" id="3.40.50.1970">
    <property type="match status" value="1"/>
</dbReference>
<dbReference type="GO" id="GO:0047988">
    <property type="term" value="F:hydroxyacid-oxoacid transhydrogenase activity"/>
    <property type="evidence" value="ECO:0007669"/>
    <property type="project" value="UniProtKB-EC"/>
</dbReference>
<evidence type="ECO:0000313" key="13">
    <source>
        <dbReference type="EMBL" id="JAP65589.1"/>
    </source>
</evidence>
<feature type="domain" description="Fe-containing alcohol dehydrogenase-like C-terminal" evidence="12">
    <location>
        <begin position="278"/>
        <end position="468"/>
    </location>
</feature>
<keyword evidence="5" id="KW-0809">Transit peptide</keyword>
<protein>
    <recommendedName>
        <fullName evidence="10">Probable hydroxyacid-oxoacid transhydrogenase, mitochondrial</fullName>
        <ecNumber evidence="4">1.1.99.24</ecNumber>
    </recommendedName>
</protein>
<dbReference type="CDD" id="cd08190">
    <property type="entry name" value="HOT"/>
    <property type="match status" value="1"/>
</dbReference>
<evidence type="ECO:0000256" key="4">
    <source>
        <dbReference type="ARBA" id="ARBA00013182"/>
    </source>
</evidence>
<dbReference type="AlphaFoldDB" id="A0A131XF18"/>
<evidence type="ECO:0000256" key="9">
    <source>
        <dbReference type="ARBA" id="ARBA00049496"/>
    </source>
</evidence>
<keyword evidence="7" id="KW-0496">Mitochondrion</keyword>
<comment type="catalytic activity">
    <reaction evidence="1">
        <text>(S)-3-hydroxybutanoate + 2-oxoglutarate = (R)-2-hydroxyglutarate + acetoacetate</text>
        <dbReference type="Rhea" id="RHEA:23048"/>
        <dbReference type="ChEBI" id="CHEBI:11047"/>
        <dbReference type="ChEBI" id="CHEBI:13705"/>
        <dbReference type="ChEBI" id="CHEBI:15801"/>
        <dbReference type="ChEBI" id="CHEBI:16810"/>
        <dbReference type="EC" id="1.1.99.24"/>
    </reaction>
</comment>
<keyword evidence="6" id="KW-0560">Oxidoreductase</keyword>
<evidence type="ECO:0000256" key="10">
    <source>
        <dbReference type="ARBA" id="ARBA00070550"/>
    </source>
</evidence>
<evidence type="ECO:0000256" key="1">
    <source>
        <dbReference type="ARBA" id="ARBA00000813"/>
    </source>
</evidence>
<dbReference type="Gene3D" id="1.20.1090.10">
    <property type="entry name" value="Dehydroquinate synthase-like - alpha domain"/>
    <property type="match status" value="1"/>
</dbReference>
<dbReference type="InterPro" id="IPR001670">
    <property type="entry name" value="ADH_Fe/GldA"/>
</dbReference>
<evidence type="ECO:0000259" key="12">
    <source>
        <dbReference type="Pfam" id="PF25137"/>
    </source>
</evidence>